<gene>
    <name evidence="6" type="ORF">BLNAU_15644</name>
</gene>
<dbReference type="PANTHER" id="PTHR48025:SF1">
    <property type="entry name" value="RRM DOMAIN-CONTAINING PROTEIN"/>
    <property type="match status" value="1"/>
</dbReference>
<evidence type="ECO:0000256" key="1">
    <source>
        <dbReference type="ARBA" id="ARBA00022737"/>
    </source>
</evidence>
<dbReference type="EMBL" id="JARBJD010000156">
    <property type="protein sequence ID" value="KAK2949448.1"/>
    <property type="molecule type" value="Genomic_DNA"/>
</dbReference>
<feature type="region of interest" description="Disordered" evidence="4">
    <location>
        <begin position="269"/>
        <end position="303"/>
    </location>
</feature>
<dbReference type="InterPro" id="IPR035979">
    <property type="entry name" value="RBD_domain_sf"/>
</dbReference>
<keyword evidence="7" id="KW-1185">Reference proteome</keyword>
<evidence type="ECO:0000259" key="5">
    <source>
        <dbReference type="PROSITE" id="PS50102"/>
    </source>
</evidence>
<evidence type="ECO:0000313" key="6">
    <source>
        <dbReference type="EMBL" id="KAK2949448.1"/>
    </source>
</evidence>
<dbReference type="PRINTS" id="PR00961">
    <property type="entry name" value="HUDSXLRNA"/>
</dbReference>
<dbReference type="PANTHER" id="PTHR48025">
    <property type="entry name" value="OS02G0815200 PROTEIN"/>
    <property type="match status" value="1"/>
</dbReference>
<accession>A0ABQ9XA92</accession>
<keyword evidence="2 3" id="KW-0694">RNA-binding</keyword>
<feature type="domain" description="RRM" evidence="5">
    <location>
        <begin position="102"/>
        <end position="182"/>
    </location>
</feature>
<feature type="compositionally biased region" description="Low complexity" evidence="4">
    <location>
        <begin position="273"/>
        <end position="285"/>
    </location>
</feature>
<dbReference type="InterPro" id="IPR012677">
    <property type="entry name" value="Nucleotide-bd_a/b_plait_sf"/>
</dbReference>
<dbReference type="InterPro" id="IPR002343">
    <property type="entry name" value="Hud_Sxl_RNA"/>
</dbReference>
<dbReference type="CDD" id="cd00590">
    <property type="entry name" value="RRM_SF"/>
    <property type="match status" value="2"/>
</dbReference>
<feature type="domain" description="RRM" evidence="5">
    <location>
        <begin position="14"/>
        <end position="91"/>
    </location>
</feature>
<feature type="compositionally biased region" description="Low complexity" evidence="4">
    <location>
        <begin position="231"/>
        <end position="243"/>
    </location>
</feature>
<feature type="region of interest" description="Disordered" evidence="4">
    <location>
        <begin position="182"/>
        <end position="251"/>
    </location>
</feature>
<keyword evidence="1" id="KW-0677">Repeat</keyword>
<protein>
    <submittedName>
        <fullName evidence="6">Polyadenylate-binding protein</fullName>
    </submittedName>
</protein>
<feature type="compositionally biased region" description="Basic and acidic residues" evidence="4">
    <location>
        <begin position="184"/>
        <end position="212"/>
    </location>
</feature>
<evidence type="ECO:0000256" key="3">
    <source>
        <dbReference type="PROSITE-ProRule" id="PRU00176"/>
    </source>
</evidence>
<evidence type="ECO:0000256" key="4">
    <source>
        <dbReference type="SAM" id="MobiDB-lite"/>
    </source>
</evidence>
<dbReference type="InterPro" id="IPR050502">
    <property type="entry name" value="Euk_RNA-bind_prot"/>
</dbReference>
<dbReference type="Gene3D" id="3.30.70.330">
    <property type="match status" value="2"/>
</dbReference>
<dbReference type="Proteomes" id="UP001281761">
    <property type="component" value="Unassembled WGS sequence"/>
</dbReference>
<proteinExistence type="predicted"/>
<dbReference type="SUPFAM" id="SSF54928">
    <property type="entry name" value="RNA-binding domain, RBD"/>
    <property type="match status" value="2"/>
</dbReference>
<dbReference type="PROSITE" id="PS50102">
    <property type="entry name" value="RRM"/>
    <property type="match status" value="2"/>
</dbReference>
<comment type="caution">
    <text evidence="6">The sequence shown here is derived from an EMBL/GenBank/DDBJ whole genome shotgun (WGS) entry which is preliminary data.</text>
</comment>
<organism evidence="6 7">
    <name type="scientific">Blattamonas nauphoetae</name>
    <dbReference type="NCBI Taxonomy" id="2049346"/>
    <lineage>
        <taxon>Eukaryota</taxon>
        <taxon>Metamonada</taxon>
        <taxon>Preaxostyla</taxon>
        <taxon>Oxymonadida</taxon>
        <taxon>Blattamonas</taxon>
    </lineage>
</organism>
<dbReference type="InterPro" id="IPR000504">
    <property type="entry name" value="RRM_dom"/>
</dbReference>
<evidence type="ECO:0000256" key="2">
    <source>
        <dbReference type="ARBA" id="ARBA00022884"/>
    </source>
</evidence>
<reference evidence="6 7" key="1">
    <citation type="journal article" date="2022" name="bioRxiv">
        <title>Genomics of Preaxostyla Flagellates Illuminates Evolutionary Transitions and the Path Towards Mitochondrial Loss.</title>
        <authorList>
            <person name="Novak L.V.F."/>
            <person name="Treitli S.C."/>
            <person name="Pyrih J."/>
            <person name="Halakuc P."/>
            <person name="Pipaliya S.V."/>
            <person name="Vacek V."/>
            <person name="Brzon O."/>
            <person name="Soukal P."/>
            <person name="Eme L."/>
            <person name="Dacks J.B."/>
            <person name="Karnkowska A."/>
            <person name="Elias M."/>
            <person name="Hampl V."/>
        </authorList>
    </citation>
    <scope>NUCLEOTIDE SEQUENCE [LARGE SCALE GENOMIC DNA]</scope>
    <source>
        <strain evidence="6">NAU3</strain>
        <tissue evidence="6">Gut</tissue>
    </source>
</reference>
<dbReference type="SMART" id="SM00360">
    <property type="entry name" value="RRM"/>
    <property type="match status" value="2"/>
</dbReference>
<evidence type="ECO:0000313" key="7">
    <source>
        <dbReference type="Proteomes" id="UP001281761"/>
    </source>
</evidence>
<name>A0ABQ9XA92_9EUKA</name>
<sequence length="570" mass="61921">MTNHSTEPQELDETNLYVRNIPSTYTDKDLHVLSAKYGSVVSAKIMVSRAGRSRGYGFVRYQTVTEAQYALSQLNGMKVEDGTLNVRFSFQQKKPEEQEPRPILYVKPISENISEDDLQRVFSQCGEVEEVKILIEPHSGKRRQIGFVTMKDVPSAQTAMKTLNNYKFDEFSPQLTVRYAENSVSKKERLNQRKENKLKHNPDHSQPRKAPEKPTPSQPHSTDTHPDPPIHSKQQSSFSSPQPLTLISLPADPPAHYAELSLVIPPTSPPLAPSSLSPHVPHHSSPQPPPTITFSAQPTDPAPLETFAQPLVPLSLPDPPQHPGIVLEDPSDPFHASPRLNSHSYTLTQPPVVAPTPSAVSVSQFASPLTLTPTLVPDASGSLPAFGTFSHFPSGPDTNRSSTKQNLIDTASPGSFGRAGSVHSTDLSFDSEDLEIFRPSLTHSISPVSVSSFSAHLSLDPPHPSPYSLSATATPLSVTLSPALSTFSDNVTSPPLLSASPLVIPSRTDTWMSEGLPRVGEISFPIDLQQFGDGNTVLHNDPQPTYLLPLDFFSQSGQSFGSSATGSSHC</sequence>
<dbReference type="Pfam" id="PF00076">
    <property type="entry name" value="RRM_1"/>
    <property type="match status" value="2"/>
</dbReference>